<accession>A0A6V8MEX7</accession>
<keyword evidence="1" id="KW-0732">Signal</keyword>
<dbReference type="AlphaFoldDB" id="A0A6V8MEX7"/>
<dbReference type="RefSeq" id="WP_183353243.1">
    <property type="nucleotide sequence ID" value="NZ_BLXX01000001.1"/>
</dbReference>
<evidence type="ECO:0008006" key="4">
    <source>
        <dbReference type="Google" id="ProtNLM"/>
    </source>
</evidence>
<evidence type="ECO:0000313" key="3">
    <source>
        <dbReference type="Proteomes" id="UP000556026"/>
    </source>
</evidence>
<protein>
    <recommendedName>
        <fullName evidence="4">Lipoprotein</fullName>
    </recommendedName>
</protein>
<comment type="caution">
    <text evidence="2">The sequence shown here is derived from an EMBL/GenBank/DDBJ whole genome shotgun (WGS) entry which is preliminary data.</text>
</comment>
<evidence type="ECO:0000313" key="2">
    <source>
        <dbReference type="EMBL" id="GFO58404.1"/>
    </source>
</evidence>
<organism evidence="2 3">
    <name type="scientific">Geomonas silvestris</name>
    <dbReference type="NCBI Taxonomy" id="2740184"/>
    <lineage>
        <taxon>Bacteria</taxon>
        <taxon>Pseudomonadati</taxon>
        <taxon>Thermodesulfobacteriota</taxon>
        <taxon>Desulfuromonadia</taxon>
        <taxon>Geobacterales</taxon>
        <taxon>Geobacteraceae</taxon>
        <taxon>Geomonas</taxon>
    </lineage>
</organism>
<sequence length="93" mass="9980">MRRYANIIMWLGVLCLLFLLAVVCAAETVPGGTTLATESEVPSLPPRGKVVSDTAPPKAVVGMIWLDTTSNVEYIFDGSNWVPHAAPADLPQQ</sequence>
<reference evidence="3" key="1">
    <citation type="submission" date="2020-06" db="EMBL/GenBank/DDBJ databases">
        <title>Draft genomic sequence of Geomonas sp. Red330.</title>
        <authorList>
            <person name="Itoh H."/>
            <person name="Zhenxing X."/>
            <person name="Ushijima N."/>
            <person name="Masuda Y."/>
            <person name="Shiratori Y."/>
            <person name="Senoo K."/>
        </authorList>
    </citation>
    <scope>NUCLEOTIDE SEQUENCE [LARGE SCALE GENOMIC DNA]</scope>
    <source>
        <strain evidence="3">Red330</strain>
    </source>
</reference>
<keyword evidence="3" id="KW-1185">Reference proteome</keyword>
<feature type="signal peptide" evidence="1">
    <location>
        <begin position="1"/>
        <end position="25"/>
    </location>
</feature>
<proteinExistence type="predicted"/>
<name>A0A6V8MEX7_9BACT</name>
<dbReference type="EMBL" id="BLXX01000001">
    <property type="protein sequence ID" value="GFO58404.1"/>
    <property type="molecule type" value="Genomic_DNA"/>
</dbReference>
<gene>
    <name evidence="2" type="ORF">GMST_07290</name>
</gene>
<feature type="chain" id="PRO_5028083659" description="Lipoprotein" evidence="1">
    <location>
        <begin position="26"/>
        <end position="93"/>
    </location>
</feature>
<dbReference type="Proteomes" id="UP000556026">
    <property type="component" value="Unassembled WGS sequence"/>
</dbReference>
<evidence type="ECO:0000256" key="1">
    <source>
        <dbReference type="SAM" id="SignalP"/>
    </source>
</evidence>